<feature type="region of interest" description="Disordered" evidence="1">
    <location>
        <begin position="102"/>
        <end position="185"/>
    </location>
</feature>
<name>A0A8T0I258_CERPU</name>
<comment type="caution">
    <text evidence="2">The sequence shown here is derived from an EMBL/GenBank/DDBJ whole genome shotgun (WGS) entry which is preliminary data.</text>
</comment>
<accession>A0A8T0I258</accession>
<keyword evidence="3" id="KW-1185">Reference proteome</keyword>
<dbReference type="PANTHER" id="PTHR33356">
    <property type="entry name" value="TIP41-LIKE PROTEIN"/>
    <property type="match status" value="1"/>
</dbReference>
<dbReference type="AlphaFoldDB" id="A0A8T0I258"/>
<sequence length="416" mass="44854">MAFEVARVHQLICSRVGDGGDFGAFKNQSASVEADQAFSRSCSPQEGQLHRHFPVDLSHSYRGFDHGCDTSGVPLEVSSCSTETESDEDDDLLQSLAQQIAHSTLDEETSTDMGVGVRKGHGSSETRNLSHVEVNEQGRLSPTSWSSGSWSSGSLLSGSRSSSKGSSRVSSQVSSPSSAPSSGYQDAWDTLYAAAGEVVRLKMNDEKKASVFPTERPSPTKVLSPGARAHYSQQTRPSGQLAGRSTPHSTRRKEENMMSMNQAQQNWASKCAAMNAMASPGQPHAQYQQYQQGYSLDSQQGVNTFYHPGKFADSKTLQRNRQSVLNGPGSGVRVVFLGAASGRESGTGVFLPRSFEPKKKNDLSSSNAPAHGCGTGAARHGRNAREGVWPTLQQSMNRSALHQPVHEPCLPTEWTY</sequence>
<feature type="compositionally biased region" description="Low complexity" evidence="1">
    <location>
        <begin position="138"/>
        <end position="183"/>
    </location>
</feature>
<proteinExistence type="predicted"/>
<reference evidence="2" key="1">
    <citation type="submission" date="2020-06" db="EMBL/GenBank/DDBJ databases">
        <title>WGS assembly of Ceratodon purpureus strain R40.</title>
        <authorList>
            <person name="Carey S.B."/>
            <person name="Jenkins J."/>
            <person name="Shu S."/>
            <person name="Lovell J.T."/>
            <person name="Sreedasyam A."/>
            <person name="Maumus F."/>
            <person name="Tiley G.P."/>
            <person name="Fernandez-Pozo N."/>
            <person name="Barry K."/>
            <person name="Chen C."/>
            <person name="Wang M."/>
            <person name="Lipzen A."/>
            <person name="Daum C."/>
            <person name="Saski C.A."/>
            <person name="Payton A.C."/>
            <person name="Mcbreen J.C."/>
            <person name="Conrad R.E."/>
            <person name="Kollar L.M."/>
            <person name="Olsson S."/>
            <person name="Huttunen S."/>
            <person name="Landis J.B."/>
            <person name="Wickett N.J."/>
            <person name="Johnson M.G."/>
            <person name="Rensing S.A."/>
            <person name="Grimwood J."/>
            <person name="Schmutz J."/>
            <person name="Mcdaniel S.F."/>
        </authorList>
    </citation>
    <scope>NUCLEOTIDE SEQUENCE</scope>
    <source>
        <strain evidence="2">R40</strain>
    </source>
</reference>
<dbReference type="Proteomes" id="UP000822688">
    <property type="component" value="Chromosome 5"/>
</dbReference>
<gene>
    <name evidence="2" type="ORF">KC19_5G098000</name>
</gene>
<feature type="region of interest" description="Disordered" evidence="1">
    <location>
        <begin position="209"/>
        <end position="254"/>
    </location>
</feature>
<evidence type="ECO:0000256" key="1">
    <source>
        <dbReference type="SAM" id="MobiDB-lite"/>
    </source>
</evidence>
<dbReference type="EMBL" id="CM026425">
    <property type="protein sequence ID" value="KAG0576668.1"/>
    <property type="molecule type" value="Genomic_DNA"/>
</dbReference>
<feature type="region of interest" description="Disordered" evidence="1">
    <location>
        <begin position="348"/>
        <end position="382"/>
    </location>
</feature>
<protein>
    <submittedName>
        <fullName evidence="2">Uncharacterized protein</fullName>
    </submittedName>
</protein>
<evidence type="ECO:0000313" key="2">
    <source>
        <dbReference type="EMBL" id="KAG0576668.1"/>
    </source>
</evidence>
<feature type="compositionally biased region" description="Basic and acidic residues" evidence="1">
    <location>
        <begin position="122"/>
        <end position="136"/>
    </location>
</feature>
<dbReference type="PANTHER" id="PTHR33356:SF5">
    <property type="entry name" value="TIP41-LIKE PROTEIN"/>
    <property type="match status" value="1"/>
</dbReference>
<evidence type="ECO:0000313" key="3">
    <source>
        <dbReference type="Proteomes" id="UP000822688"/>
    </source>
</evidence>
<organism evidence="2 3">
    <name type="scientific">Ceratodon purpureus</name>
    <name type="common">Fire moss</name>
    <name type="synonym">Dicranum purpureum</name>
    <dbReference type="NCBI Taxonomy" id="3225"/>
    <lineage>
        <taxon>Eukaryota</taxon>
        <taxon>Viridiplantae</taxon>
        <taxon>Streptophyta</taxon>
        <taxon>Embryophyta</taxon>
        <taxon>Bryophyta</taxon>
        <taxon>Bryophytina</taxon>
        <taxon>Bryopsida</taxon>
        <taxon>Dicranidae</taxon>
        <taxon>Pseudoditrichales</taxon>
        <taxon>Ditrichaceae</taxon>
        <taxon>Ceratodon</taxon>
    </lineage>
</organism>